<dbReference type="InterPro" id="IPR001789">
    <property type="entry name" value="Sig_transdc_resp-reg_receiver"/>
</dbReference>
<evidence type="ECO:0000256" key="1">
    <source>
        <dbReference type="ARBA" id="ARBA00000085"/>
    </source>
</evidence>
<keyword evidence="4 13" id="KW-0808">Transferase</keyword>
<dbReference type="Pfam" id="PF00512">
    <property type="entry name" value="HisKA"/>
    <property type="match status" value="1"/>
</dbReference>
<dbReference type="InterPro" id="IPR004358">
    <property type="entry name" value="Sig_transdc_His_kin-like_C"/>
</dbReference>
<dbReference type="SMART" id="SM00086">
    <property type="entry name" value="PAC"/>
    <property type="match status" value="2"/>
</dbReference>
<feature type="transmembrane region" description="Helical" evidence="8">
    <location>
        <begin position="257"/>
        <end position="276"/>
    </location>
</feature>
<dbReference type="SMART" id="SM00065">
    <property type="entry name" value="GAF"/>
    <property type="match status" value="1"/>
</dbReference>
<evidence type="ECO:0000256" key="5">
    <source>
        <dbReference type="ARBA" id="ARBA00022777"/>
    </source>
</evidence>
<dbReference type="Gene3D" id="3.30.450.20">
    <property type="entry name" value="PAS domain"/>
    <property type="match status" value="2"/>
</dbReference>
<dbReference type="InterPro" id="IPR003594">
    <property type="entry name" value="HATPase_dom"/>
</dbReference>
<evidence type="ECO:0000256" key="2">
    <source>
        <dbReference type="ARBA" id="ARBA00012438"/>
    </source>
</evidence>
<gene>
    <name evidence="13" type="primary">luxQ_1</name>
    <name evidence="13" type="ORF">Pla123a_05400</name>
</gene>
<feature type="domain" description="PAC" evidence="12">
    <location>
        <begin position="490"/>
        <end position="542"/>
    </location>
</feature>
<dbReference type="EC" id="2.7.13.3" evidence="2"/>
<dbReference type="SMART" id="SM00448">
    <property type="entry name" value="REC"/>
    <property type="match status" value="1"/>
</dbReference>
<dbReference type="OrthoDB" id="3272385at2"/>
<evidence type="ECO:0000313" key="14">
    <source>
        <dbReference type="Proteomes" id="UP000318478"/>
    </source>
</evidence>
<dbReference type="Proteomes" id="UP000318478">
    <property type="component" value="Unassembled WGS sequence"/>
</dbReference>
<dbReference type="InterPro" id="IPR035965">
    <property type="entry name" value="PAS-like_dom_sf"/>
</dbReference>
<evidence type="ECO:0000259" key="11">
    <source>
        <dbReference type="PROSITE" id="PS50112"/>
    </source>
</evidence>
<feature type="transmembrane region" description="Helical" evidence="8">
    <location>
        <begin position="80"/>
        <end position="106"/>
    </location>
</feature>
<dbReference type="EMBL" id="SJPO01000001">
    <property type="protein sequence ID" value="TWT85733.1"/>
    <property type="molecule type" value="Genomic_DNA"/>
</dbReference>
<dbReference type="Gene3D" id="3.30.450.40">
    <property type="match status" value="1"/>
</dbReference>
<sequence length="1119" mass="121621">MPSLSAPTRVSQGVVCLAGGYALASGSVTLTGWLFDIKRLADWWGDGIWMQFNTALAAMASGLALLLLTQLTGSAWGRRVGQAAAALTILIGVLTLVEHATGLNIGIDTHLDRSWGQRATVSPGRMGPPACISFTLLGVSLLLLVRGRRGRRIGSIMAVAPLLISSLSLIGYWFGADQLFGMAKVTAIARQTSTILAVLGVGAIAAYPERGAFCALSRDDIGGQLFRRLLAPVLVVPLIIGWLLVRGHNLGYYDQGFNAAVLVLGGVALFVGLLWWTAKNLGQYAVEAQRAQNYLAAIVESSHDSIISKTLDGTIVSWNAGAEQLFGYTEVEAVGRSIELIVPPERRDEERDILERLQRGERIQNYETRRRRKDGEQVYVSMSIAPVKSASGEVLGASNIARDITERRRADEAVRRREADLRALADTMPQLAFMGHPDGGIFWYNQQWYEYTGLAQGESEGWGWQKLHDPDILPTVLARWQQCLASGARFEMEFPLRGADGEYRWFLTRVHPLRDDAGHVVRWFGAMTDIDRSKRVEQRLREQTETLELLNETAKAVGSVLGLGELLQFITDIARRLSGAKYVAFYCNTADEAGDELTLRAVSGALREAFDPLATPSALTLFGPDAGGDRSVCVDDLQQVASSDPQSDFPGLPLGRFTVRSYLAVPVASRSGEIVGGLFFGHPEPNRFGPQIEQVIAGVASQASVAIDNSRLYENLKQAADERLMLLEAERAARSEAERVSVMKDEFLATLSHELRTPLNAILGWAQILDPDESDREELAEGLETIQRNARTQTQLIEDLLDMSRIISGKVRLEPKLLTTAEVIRQATESVRHSAEAKGIKLVHNFDAEGPVWGDPTRLQQVFWNLLSNAIKFTPAGGSVTTTLSERGGQVEVSVTDSGIGVKPEFLRVMFDRFRQADATTTRAYGGLGLGLSIVKNLVELHGGTIEASSEGEGRGATFTVRLPVNESERHDPRQSQGAAPEEADPGMAGLRVLIVEDEVDSRAMLKRVLKQSDAEVIEAGSADEGLRLLKSTRPDVIVSDIGMPGVDGYDFIRSVRKLPVSAGGQTPAVALTALTRSEDRTKALMAGFGAHVAKPVDPKRLLNTIHGLVATARSSEAS</sequence>
<dbReference type="InterPro" id="IPR000700">
    <property type="entry name" value="PAS-assoc_C"/>
</dbReference>
<feature type="domain" description="PAS" evidence="11">
    <location>
        <begin position="291"/>
        <end position="361"/>
    </location>
</feature>
<proteinExistence type="predicted"/>
<evidence type="ECO:0000313" key="13">
    <source>
        <dbReference type="EMBL" id="TWT85733.1"/>
    </source>
</evidence>
<evidence type="ECO:0000256" key="3">
    <source>
        <dbReference type="ARBA" id="ARBA00022553"/>
    </source>
</evidence>
<evidence type="ECO:0000256" key="7">
    <source>
        <dbReference type="SAM" id="MobiDB-lite"/>
    </source>
</evidence>
<dbReference type="GO" id="GO:0000155">
    <property type="term" value="F:phosphorelay sensor kinase activity"/>
    <property type="evidence" value="ECO:0007669"/>
    <property type="project" value="InterPro"/>
</dbReference>
<reference evidence="13 14" key="1">
    <citation type="submission" date="2019-02" db="EMBL/GenBank/DDBJ databases">
        <title>Deep-cultivation of Planctomycetes and their phenomic and genomic characterization uncovers novel biology.</title>
        <authorList>
            <person name="Wiegand S."/>
            <person name="Jogler M."/>
            <person name="Boedeker C."/>
            <person name="Pinto D."/>
            <person name="Vollmers J."/>
            <person name="Rivas-Marin E."/>
            <person name="Kohn T."/>
            <person name="Peeters S.H."/>
            <person name="Heuer A."/>
            <person name="Rast P."/>
            <person name="Oberbeckmann S."/>
            <person name="Bunk B."/>
            <person name="Jeske O."/>
            <person name="Meyerdierks A."/>
            <person name="Storesund J.E."/>
            <person name="Kallscheuer N."/>
            <person name="Luecker S."/>
            <person name="Lage O.M."/>
            <person name="Pohl T."/>
            <person name="Merkel B.J."/>
            <person name="Hornburger P."/>
            <person name="Mueller R.-W."/>
            <person name="Bruemmer F."/>
            <person name="Labrenz M."/>
            <person name="Spormann A.M."/>
            <person name="Op Den Camp H."/>
            <person name="Overmann J."/>
            <person name="Amann R."/>
            <person name="Jetten M.S.M."/>
            <person name="Mascher T."/>
            <person name="Medema M.H."/>
            <person name="Devos D.P."/>
            <person name="Kaster A.-K."/>
            <person name="Ovreas L."/>
            <person name="Rohde M."/>
            <person name="Galperin M.Y."/>
            <person name="Jogler C."/>
        </authorList>
    </citation>
    <scope>NUCLEOTIDE SEQUENCE [LARGE SCALE GENOMIC DNA]</scope>
    <source>
        <strain evidence="13 14">Pla123a</strain>
    </source>
</reference>
<dbReference type="NCBIfam" id="TIGR00229">
    <property type="entry name" value="sensory_box"/>
    <property type="match status" value="2"/>
</dbReference>
<dbReference type="PRINTS" id="PR00344">
    <property type="entry name" value="BCTRLSENSOR"/>
</dbReference>
<dbReference type="Pfam" id="PF00072">
    <property type="entry name" value="Response_reg"/>
    <property type="match status" value="1"/>
</dbReference>
<dbReference type="InterPro" id="IPR013655">
    <property type="entry name" value="PAS_fold_3"/>
</dbReference>
<keyword evidence="5 13" id="KW-0418">Kinase</keyword>
<dbReference type="SUPFAM" id="SSF55785">
    <property type="entry name" value="PYP-like sensor domain (PAS domain)"/>
    <property type="match status" value="2"/>
</dbReference>
<dbReference type="InterPro" id="IPR029016">
    <property type="entry name" value="GAF-like_dom_sf"/>
</dbReference>
<dbReference type="Gene3D" id="1.10.287.130">
    <property type="match status" value="1"/>
</dbReference>
<dbReference type="SMART" id="SM00387">
    <property type="entry name" value="HATPase_c"/>
    <property type="match status" value="1"/>
</dbReference>
<dbReference type="InterPro" id="IPR000014">
    <property type="entry name" value="PAS"/>
</dbReference>
<dbReference type="InterPro" id="IPR005467">
    <property type="entry name" value="His_kinase_dom"/>
</dbReference>
<dbReference type="CDD" id="cd17580">
    <property type="entry name" value="REC_2_DhkD-like"/>
    <property type="match status" value="1"/>
</dbReference>
<dbReference type="InterPro" id="IPR013656">
    <property type="entry name" value="PAS_4"/>
</dbReference>
<feature type="region of interest" description="Disordered" evidence="7">
    <location>
        <begin position="963"/>
        <end position="985"/>
    </location>
</feature>
<dbReference type="SUPFAM" id="SSF55874">
    <property type="entry name" value="ATPase domain of HSP90 chaperone/DNA topoisomerase II/histidine kinase"/>
    <property type="match status" value="1"/>
</dbReference>
<feature type="domain" description="PAC" evidence="12">
    <location>
        <begin position="364"/>
        <end position="416"/>
    </location>
</feature>
<organism evidence="13 14">
    <name type="scientific">Posidoniimonas polymericola</name>
    <dbReference type="NCBI Taxonomy" id="2528002"/>
    <lineage>
        <taxon>Bacteria</taxon>
        <taxon>Pseudomonadati</taxon>
        <taxon>Planctomycetota</taxon>
        <taxon>Planctomycetia</taxon>
        <taxon>Pirellulales</taxon>
        <taxon>Lacipirellulaceae</taxon>
        <taxon>Posidoniimonas</taxon>
    </lineage>
</organism>
<evidence type="ECO:0000256" key="4">
    <source>
        <dbReference type="ARBA" id="ARBA00022679"/>
    </source>
</evidence>
<dbReference type="Pfam" id="PF08447">
    <property type="entry name" value="PAS_3"/>
    <property type="match status" value="1"/>
</dbReference>
<dbReference type="CDD" id="cd16922">
    <property type="entry name" value="HATPase_EvgS-ArcB-TorS-like"/>
    <property type="match status" value="1"/>
</dbReference>
<dbReference type="InterPro" id="IPR003661">
    <property type="entry name" value="HisK_dim/P_dom"/>
</dbReference>
<keyword evidence="8" id="KW-0812">Transmembrane</keyword>
<dbReference type="SUPFAM" id="SSF52172">
    <property type="entry name" value="CheY-like"/>
    <property type="match status" value="1"/>
</dbReference>
<dbReference type="AlphaFoldDB" id="A0A5C5ZGP9"/>
<dbReference type="FunFam" id="3.30.565.10:FF:000010">
    <property type="entry name" value="Sensor histidine kinase RcsC"/>
    <property type="match status" value="1"/>
</dbReference>
<evidence type="ECO:0000259" key="10">
    <source>
        <dbReference type="PROSITE" id="PS50110"/>
    </source>
</evidence>
<dbReference type="Pfam" id="PF13185">
    <property type="entry name" value="GAF_2"/>
    <property type="match status" value="1"/>
</dbReference>
<dbReference type="Pfam" id="PF08448">
    <property type="entry name" value="PAS_4"/>
    <property type="match status" value="1"/>
</dbReference>
<dbReference type="SUPFAM" id="SSF55781">
    <property type="entry name" value="GAF domain-like"/>
    <property type="match status" value="1"/>
</dbReference>
<dbReference type="CDD" id="cd00130">
    <property type="entry name" value="PAS"/>
    <property type="match status" value="2"/>
</dbReference>
<dbReference type="PANTHER" id="PTHR43547">
    <property type="entry name" value="TWO-COMPONENT HISTIDINE KINASE"/>
    <property type="match status" value="1"/>
</dbReference>
<feature type="transmembrane region" description="Helical" evidence="8">
    <location>
        <begin position="47"/>
        <end position="68"/>
    </location>
</feature>
<keyword evidence="8" id="KW-0472">Membrane</keyword>
<dbReference type="SUPFAM" id="SSF47384">
    <property type="entry name" value="Homodimeric domain of signal transducing histidine kinase"/>
    <property type="match status" value="1"/>
</dbReference>
<dbReference type="Gene3D" id="3.40.50.2300">
    <property type="match status" value="1"/>
</dbReference>
<evidence type="ECO:0000259" key="12">
    <source>
        <dbReference type="PROSITE" id="PS50113"/>
    </source>
</evidence>
<feature type="domain" description="Histidine kinase" evidence="9">
    <location>
        <begin position="750"/>
        <end position="967"/>
    </location>
</feature>
<dbReference type="Gene3D" id="3.30.565.10">
    <property type="entry name" value="Histidine kinase-like ATPase, C-terminal domain"/>
    <property type="match status" value="1"/>
</dbReference>
<feature type="modified residue" description="4-aspartylphosphate" evidence="6">
    <location>
        <position position="1041"/>
    </location>
</feature>
<name>A0A5C5ZGP9_9BACT</name>
<dbReference type="PANTHER" id="PTHR43547:SF2">
    <property type="entry name" value="HYBRID SIGNAL TRANSDUCTION HISTIDINE KINASE C"/>
    <property type="match status" value="1"/>
</dbReference>
<comment type="catalytic activity">
    <reaction evidence="1">
        <text>ATP + protein L-histidine = ADP + protein N-phospho-L-histidine.</text>
        <dbReference type="EC" id="2.7.13.3"/>
    </reaction>
</comment>
<dbReference type="InterPro" id="IPR003018">
    <property type="entry name" value="GAF"/>
</dbReference>
<feature type="transmembrane region" description="Helical" evidence="8">
    <location>
        <begin position="229"/>
        <end position="245"/>
    </location>
</feature>
<dbReference type="PROSITE" id="PS50112">
    <property type="entry name" value="PAS"/>
    <property type="match status" value="1"/>
</dbReference>
<dbReference type="Pfam" id="PF02518">
    <property type="entry name" value="HATPase_c"/>
    <property type="match status" value="1"/>
</dbReference>
<dbReference type="PROSITE" id="PS50109">
    <property type="entry name" value="HIS_KIN"/>
    <property type="match status" value="1"/>
</dbReference>
<dbReference type="PROSITE" id="PS50113">
    <property type="entry name" value="PAC"/>
    <property type="match status" value="2"/>
</dbReference>
<protein>
    <recommendedName>
        <fullName evidence="2">histidine kinase</fullName>
        <ecNumber evidence="2">2.7.13.3</ecNumber>
    </recommendedName>
</protein>
<dbReference type="CDD" id="cd00082">
    <property type="entry name" value="HisKA"/>
    <property type="match status" value="1"/>
</dbReference>
<evidence type="ECO:0000256" key="8">
    <source>
        <dbReference type="SAM" id="Phobius"/>
    </source>
</evidence>
<feature type="domain" description="Response regulatory" evidence="10">
    <location>
        <begin position="992"/>
        <end position="1110"/>
    </location>
</feature>
<accession>A0A5C5ZGP9</accession>
<feature type="transmembrane region" description="Helical" evidence="8">
    <location>
        <begin position="12"/>
        <end position="35"/>
    </location>
</feature>
<dbReference type="SMART" id="SM00091">
    <property type="entry name" value="PAS"/>
    <property type="match status" value="2"/>
</dbReference>
<feature type="transmembrane region" description="Helical" evidence="8">
    <location>
        <begin position="126"/>
        <end position="144"/>
    </location>
</feature>
<dbReference type="InterPro" id="IPR036097">
    <property type="entry name" value="HisK_dim/P_sf"/>
</dbReference>
<keyword evidence="14" id="KW-1185">Reference proteome</keyword>
<dbReference type="PROSITE" id="PS50110">
    <property type="entry name" value="RESPONSE_REGULATORY"/>
    <property type="match status" value="1"/>
</dbReference>
<evidence type="ECO:0000256" key="6">
    <source>
        <dbReference type="PROSITE-ProRule" id="PRU00169"/>
    </source>
</evidence>
<keyword evidence="3 6" id="KW-0597">Phosphoprotein</keyword>
<feature type="transmembrane region" description="Helical" evidence="8">
    <location>
        <begin position="156"/>
        <end position="175"/>
    </location>
</feature>
<dbReference type="RefSeq" id="WP_146583973.1">
    <property type="nucleotide sequence ID" value="NZ_SJPO01000001.1"/>
</dbReference>
<evidence type="ECO:0000259" key="9">
    <source>
        <dbReference type="PROSITE" id="PS50109"/>
    </source>
</evidence>
<dbReference type="SMART" id="SM00388">
    <property type="entry name" value="HisKA"/>
    <property type="match status" value="1"/>
</dbReference>
<dbReference type="InterPro" id="IPR036890">
    <property type="entry name" value="HATPase_C_sf"/>
</dbReference>
<keyword evidence="8" id="KW-1133">Transmembrane helix</keyword>
<dbReference type="FunFam" id="3.30.450.20:FF:000099">
    <property type="entry name" value="Sensory box sensor histidine kinase"/>
    <property type="match status" value="1"/>
</dbReference>
<dbReference type="InterPro" id="IPR011006">
    <property type="entry name" value="CheY-like_superfamily"/>
</dbReference>
<dbReference type="InterPro" id="IPR001610">
    <property type="entry name" value="PAC"/>
</dbReference>
<comment type="caution">
    <text evidence="13">The sequence shown here is derived from an EMBL/GenBank/DDBJ whole genome shotgun (WGS) entry which is preliminary data.</text>
</comment>